<evidence type="ECO:0000313" key="2">
    <source>
        <dbReference type="Proteomes" id="UP000315724"/>
    </source>
</evidence>
<dbReference type="AlphaFoldDB" id="A0A517QGQ6"/>
<protein>
    <submittedName>
        <fullName evidence="1">Uncharacterized protein</fullName>
    </submittedName>
</protein>
<dbReference type="EMBL" id="CP036267">
    <property type="protein sequence ID" value="QDT30814.1"/>
    <property type="molecule type" value="Genomic_DNA"/>
</dbReference>
<keyword evidence="2" id="KW-1185">Reference proteome</keyword>
<reference evidence="1 2" key="1">
    <citation type="submission" date="2019-02" db="EMBL/GenBank/DDBJ databases">
        <title>Deep-cultivation of Planctomycetes and their phenomic and genomic characterization uncovers novel biology.</title>
        <authorList>
            <person name="Wiegand S."/>
            <person name="Jogler M."/>
            <person name="Boedeker C."/>
            <person name="Pinto D."/>
            <person name="Vollmers J."/>
            <person name="Rivas-Marin E."/>
            <person name="Kohn T."/>
            <person name="Peeters S.H."/>
            <person name="Heuer A."/>
            <person name="Rast P."/>
            <person name="Oberbeckmann S."/>
            <person name="Bunk B."/>
            <person name="Jeske O."/>
            <person name="Meyerdierks A."/>
            <person name="Storesund J.E."/>
            <person name="Kallscheuer N."/>
            <person name="Luecker S."/>
            <person name="Lage O.M."/>
            <person name="Pohl T."/>
            <person name="Merkel B.J."/>
            <person name="Hornburger P."/>
            <person name="Mueller R.-W."/>
            <person name="Bruemmer F."/>
            <person name="Labrenz M."/>
            <person name="Spormann A.M."/>
            <person name="Op den Camp H."/>
            <person name="Overmann J."/>
            <person name="Amann R."/>
            <person name="Jetten M.S.M."/>
            <person name="Mascher T."/>
            <person name="Medema M.H."/>
            <person name="Devos D.P."/>
            <person name="Kaster A.-K."/>
            <person name="Ovreas L."/>
            <person name="Rohde M."/>
            <person name="Galperin M.Y."/>
            <person name="Jogler C."/>
        </authorList>
    </citation>
    <scope>NUCLEOTIDE SEQUENCE [LARGE SCALE GENOMIC DNA]</scope>
    <source>
        <strain evidence="1 2">Mal48</strain>
    </source>
</reference>
<proteinExistence type="predicted"/>
<dbReference type="KEGG" id="tpol:Mal48_00410"/>
<gene>
    <name evidence="1" type="ORF">Mal48_00410</name>
</gene>
<accession>A0A517QGQ6</accession>
<name>A0A517QGQ6_9PLAN</name>
<organism evidence="1 2">
    <name type="scientific">Thalassoglobus polymorphus</name>
    <dbReference type="NCBI Taxonomy" id="2527994"/>
    <lineage>
        <taxon>Bacteria</taxon>
        <taxon>Pseudomonadati</taxon>
        <taxon>Planctomycetota</taxon>
        <taxon>Planctomycetia</taxon>
        <taxon>Planctomycetales</taxon>
        <taxon>Planctomycetaceae</taxon>
        <taxon>Thalassoglobus</taxon>
    </lineage>
</organism>
<sequence>MQASESILELLWQLIRNHEQDINLDIMVLHDFST</sequence>
<dbReference type="Proteomes" id="UP000315724">
    <property type="component" value="Chromosome"/>
</dbReference>
<evidence type="ECO:0000313" key="1">
    <source>
        <dbReference type="EMBL" id="QDT30814.1"/>
    </source>
</evidence>